<name>C0QIW7_DESAH</name>
<dbReference type="KEGG" id="dat:HRM2_06430"/>
<dbReference type="Proteomes" id="UP000000442">
    <property type="component" value="Chromosome"/>
</dbReference>
<dbReference type="HOGENOM" id="CLU_3232592_0_0_7"/>
<protein>
    <submittedName>
        <fullName evidence="1">Uncharacterized protein</fullName>
    </submittedName>
</protein>
<gene>
    <name evidence="1" type="ordered locus">HRM2_06430</name>
</gene>
<evidence type="ECO:0000313" key="2">
    <source>
        <dbReference type="Proteomes" id="UP000000442"/>
    </source>
</evidence>
<accession>C0QIW7</accession>
<sequence length="43" mass="4924">MIVLDGCAGVEQASQDEKALPESFRYYLDIDLYDLGFRSFLYA</sequence>
<proteinExistence type="predicted"/>
<dbReference type="AlphaFoldDB" id="C0QIW7"/>
<keyword evidence="2" id="KW-1185">Reference proteome</keyword>
<organism evidence="1 2">
    <name type="scientific">Desulforapulum autotrophicum (strain ATCC 43914 / DSM 3382 / VKM B-1955 / HRM2)</name>
    <name type="common">Desulfobacterium autotrophicum</name>
    <dbReference type="NCBI Taxonomy" id="177437"/>
    <lineage>
        <taxon>Bacteria</taxon>
        <taxon>Pseudomonadati</taxon>
        <taxon>Thermodesulfobacteriota</taxon>
        <taxon>Desulfobacteria</taxon>
        <taxon>Desulfobacterales</taxon>
        <taxon>Desulfobacteraceae</taxon>
        <taxon>Desulforapulum</taxon>
    </lineage>
</organism>
<evidence type="ECO:0000313" key="1">
    <source>
        <dbReference type="EMBL" id="ACN13757.1"/>
    </source>
</evidence>
<reference evidence="1 2" key="1">
    <citation type="journal article" date="2009" name="Environ. Microbiol.">
        <title>Genome sequence of Desulfobacterium autotrophicum HRM2, a marine sulfate reducer oxidizing organic carbon completely to carbon dioxide.</title>
        <authorList>
            <person name="Strittmatter A.W."/>
            <person name="Liesegang H."/>
            <person name="Rabus R."/>
            <person name="Decker I."/>
            <person name="Amann J."/>
            <person name="Andres S."/>
            <person name="Henne A."/>
            <person name="Fricke W.F."/>
            <person name="Martinez-Arias R."/>
            <person name="Bartels D."/>
            <person name="Goesmann A."/>
            <person name="Krause L."/>
            <person name="Puehler A."/>
            <person name="Klenk H.P."/>
            <person name="Richter M."/>
            <person name="Schuler M."/>
            <person name="Gloeckner F.O."/>
            <person name="Meyerdierks A."/>
            <person name="Gottschalk G."/>
            <person name="Amann R."/>
        </authorList>
    </citation>
    <scope>NUCLEOTIDE SEQUENCE [LARGE SCALE GENOMIC DNA]</scope>
    <source>
        <strain evidence="2">ATCC 43914 / DSM 3382 / HRM2</strain>
    </source>
</reference>
<dbReference type="EMBL" id="CP001087">
    <property type="protein sequence ID" value="ACN13757.1"/>
    <property type="molecule type" value="Genomic_DNA"/>
</dbReference>